<dbReference type="CDD" id="cd00293">
    <property type="entry name" value="USP-like"/>
    <property type="match status" value="1"/>
</dbReference>
<gene>
    <name evidence="3" type="ORF">L6773_14765</name>
</gene>
<dbReference type="PANTHER" id="PTHR46268:SF6">
    <property type="entry name" value="UNIVERSAL STRESS PROTEIN UP12"/>
    <property type="match status" value="1"/>
</dbReference>
<dbReference type="RefSeq" id="WP_237855199.1">
    <property type="nucleotide sequence ID" value="NZ_JAKLWS010000022.1"/>
</dbReference>
<sequence>MKHLLVPTDFSENAEHAYPYALNIAAKTGSRVTFWLTVEEPFDFATRVEEKMKGIREYAQTKFEKMISEFNKMDEYSALEIDYKVVKGNTLSGILKGIHKIKPDWVIMGTKGSTGLKKILFGSNASRVVSESPVPVLVIPNESHFDEFQKIVFTTEYQENDLELLHSIVEFAKLWNSTIRVLHVSQEKNLKSAIMQRGFREMIQDQINYKKLEFNVEYASNFLEGIAGYQVPGGCSLLAMGRYDLDFLNQIFDYSETKAMSFYSQTPLLVLPANN</sequence>
<dbReference type="Pfam" id="PF00582">
    <property type="entry name" value="Usp"/>
    <property type="match status" value="1"/>
</dbReference>
<dbReference type="SUPFAM" id="SSF52402">
    <property type="entry name" value="Adenine nucleotide alpha hydrolases-like"/>
    <property type="match status" value="2"/>
</dbReference>
<evidence type="ECO:0000259" key="2">
    <source>
        <dbReference type="Pfam" id="PF00582"/>
    </source>
</evidence>
<evidence type="ECO:0000313" key="3">
    <source>
        <dbReference type="EMBL" id="MCG2589840.1"/>
    </source>
</evidence>
<evidence type="ECO:0000256" key="1">
    <source>
        <dbReference type="ARBA" id="ARBA00008791"/>
    </source>
</evidence>
<protein>
    <submittedName>
        <fullName evidence="3">Universal stress protein</fullName>
    </submittedName>
</protein>
<dbReference type="PRINTS" id="PR01438">
    <property type="entry name" value="UNVRSLSTRESS"/>
</dbReference>
<dbReference type="Proteomes" id="UP001165366">
    <property type="component" value="Unassembled WGS sequence"/>
</dbReference>
<accession>A0ABS9KG67</accession>
<dbReference type="PANTHER" id="PTHR46268">
    <property type="entry name" value="STRESS RESPONSE PROTEIN NHAX"/>
    <property type="match status" value="1"/>
</dbReference>
<reference evidence="3" key="2">
    <citation type="submission" date="2024-05" db="EMBL/GenBank/DDBJ databases">
        <title>Rhodohalobacter halophilus gen. nov., sp. nov., a moderately halophilic member of the family Balneolaceae.</title>
        <authorList>
            <person name="Xia J."/>
        </authorList>
    </citation>
    <scope>NUCLEOTIDE SEQUENCE</scope>
    <source>
        <strain evidence="3">WB101</strain>
    </source>
</reference>
<comment type="similarity">
    <text evidence="1">Belongs to the universal stress protein A family.</text>
</comment>
<dbReference type="InterPro" id="IPR006016">
    <property type="entry name" value="UspA"/>
</dbReference>
<reference evidence="3" key="1">
    <citation type="submission" date="2022-01" db="EMBL/GenBank/DDBJ databases">
        <authorList>
            <person name="Wang Y."/>
        </authorList>
    </citation>
    <scope>NUCLEOTIDE SEQUENCE</scope>
    <source>
        <strain evidence="3">WB101</strain>
    </source>
</reference>
<proteinExistence type="inferred from homology"/>
<evidence type="ECO:0000313" key="4">
    <source>
        <dbReference type="Proteomes" id="UP001165366"/>
    </source>
</evidence>
<organism evidence="3 4">
    <name type="scientific">Rhodohalobacter sulfatireducens</name>
    <dbReference type="NCBI Taxonomy" id="2911366"/>
    <lineage>
        <taxon>Bacteria</taxon>
        <taxon>Pseudomonadati</taxon>
        <taxon>Balneolota</taxon>
        <taxon>Balneolia</taxon>
        <taxon>Balneolales</taxon>
        <taxon>Balneolaceae</taxon>
        <taxon>Rhodohalobacter</taxon>
    </lineage>
</organism>
<dbReference type="InterPro" id="IPR006015">
    <property type="entry name" value="Universal_stress_UspA"/>
</dbReference>
<comment type="caution">
    <text evidence="3">The sequence shown here is derived from an EMBL/GenBank/DDBJ whole genome shotgun (WGS) entry which is preliminary data.</text>
</comment>
<dbReference type="Gene3D" id="3.40.50.12370">
    <property type="match status" value="1"/>
</dbReference>
<feature type="domain" description="UspA" evidence="2">
    <location>
        <begin position="1"/>
        <end position="140"/>
    </location>
</feature>
<dbReference type="EMBL" id="JAKLWS010000022">
    <property type="protein sequence ID" value="MCG2589840.1"/>
    <property type="molecule type" value="Genomic_DNA"/>
</dbReference>
<keyword evidence="4" id="KW-1185">Reference proteome</keyword>
<name>A0ABS9KG67_9BACT</name>